<evidence type="ECO:0000256" key="1">
    <source>
        <dbReference type="SAM" id="Coils"/>
    </source>
</evidence>
<dbReference type="SUPFAM" id="SSF46565">
    <property type="entry name" value="Chaperone J-domain"/>
    <property type="match status" value="1"/>
</dbReference>
<organism evidence="4 5">
    <name type="scientific">Malassezia equina</name>
    <dbReference type="NCBI Taxonomy" id="1381935"/>
    <lineage>
        <taxon>Eukaryota</taxon>
        <taxon>Fungi</taxon>
        <taxon>Dikarya</taxon>
        <taxon>Basidiomycota</taxon>
        <taxon>Ustilaginomycotina</taxon>
        <taxon>Malasseziomycetes</taxon>
        <taxon>Malasseziales</taxon>
        <taxon>Malasseziaceae</taxon>
        <taxon>Malassezia</taxon>
    </lineage>
</organism>
<keyword evidence="5" id="KW-1185">Reference proteome</keyword>
<feature type="region of interest" description="Disordered" evidence="2">
    <location>
        <begin position="1"/>
        <end position="20"/>
    </location>
</feature>
<dbReference type="PROSITE" id="PS50076">
    <property type="entry name" value="DNAJ_2"/>
    <property type="match status" value="1"/>
</dbReference>
<sequence>MNAKPERVRENLDPHDRGDNDDLANSFSWDYVKTVFEAFAERERALEYRIESLYFHAEKSLRALENPESGTQDSQNALHDANPILGIRLLQRLDQLQKENDDLSRRIEDLIDSTSMETIQSEQLMYMQNEELNNTSDVEEDVKPIFYPDFSSVTQCFGVGTEIEDSHSDLDEYDQRLIEATAVWESSLSQNSGEMSGGLSLPSSLFHLTGQDTEDVMLKSVEYAESLQTATPSVCVSPTASAAEIKSQFYTIAKKLHPDKLDPNLTKKEKEEHLERFRLVVKAYELLKDRRQREMYDKYRMGWEGTTDMPPRTQWSSPSQFRPSTQAEWEQWYMWSEMLRRHGRKPENKIKFHC</sequence>
<evidence type="ECO:0000256" key="2">
    <source>
        <dbReference type="SAM" id="MobiDB-lite"/>
    </source>
</evidence>
<feature type="domain" description="J" evidence="3">
    <location>
        <begin position="222"/>
        <end position="300"/>
    </location>
</feature>
<dbReference type="Gene3D" id="1.10.287.110">
    <property type="entry name" value="DnaJ domain"/>
    <property type="match status" value="1"/>
</dbReference>
<dbReference type="CDD" id="cd06257">
    <property type="entry name" value="DnaJ"/>
    <property type="match status" value="1"/>
</dbReference>
<dbReference type="AlphaFoldDB" id="A0AAF0IZD9"/>
<dbReference type="Pfam" id="PF00226">
    <property type="entry name" value="DnaJ"/>
    <property type="match status" value="1"/>
</dbReference>
<protein>
    <recommendedName>
        <fullName evidence="3">J domain-containing protein</fullName>
    </recommendedName>
</protein>
<reference evidence="4" key="1">
    <citation type="submission" date="2023-03" db="EMBL/GenBank/DDBJ databases">
        <title>Mating type loci evolution in Malassezia.</title>
        <authorList>
            <person name="Coelho M.A."/>
        </authorList>
    </citation>
    <scope>NUCLEOTIDE SEQUENCE</scope>
    <source>
        <strain evidence="4">CBS 12830</strain>
    </source>
</reference>
<keyword evidence="1" id="KW-0175">Coiled coil</keyword>
<dbReference type="InterPro" id="IPR001623">
    <property type="entry name" value="DnaJ_domain"/>
</dbReference>
<proteinExistence type="predicted"/>
<feature type="coiled-coil region" evidence="1">
    <location>
        <begin position="86"/>
        <end position="113"/>
    </location>
</feature>
<evidence type="ECO:0000313" key="5">
    <source>
        <dbReference type="Proteomes" id="UP001214415"/>
    </source>
</evidence>
<evidence type="ECO:0000313" key="4">
    <source>
        <dbReference type="EMBL" id="WFD23889.1"/>
    </source>
</evidence>
<dbReference type="InterPro" id="IPR018253">
    <property type="entry name" value="DnaJ_domain_CS"/>
</dbReference>
<dbReference type="Proteomes" id="UP001214415">
    <property type="component" value="Chromosome 4"/>
</dbReference>
<dbReference type="PANTHER" id="PTHR24074">
    <property type="entry name" value="CO-CHAPERONE PROTEIN DJLA"/>
    <property type="match status" value="1"/>
</dbReference>
<dbReference type="InterPro" id="IPR036869">
    <property type="entry name" value="J_dom_sf"/>
</dbReference>
<dbReference type="EMBL" id="CP119903">
    <property type="protein sequence ID" value="WFD23889.1"/>
    <property type="molecule type" value="Genomic_DNA"/>
</dbReference>
<dbReference type="PROSITE" id="PS00636">
    <property type="entry name" value="DNAJ_1"/>
    <property type="match status" value="1"/>
</dbReference>
<name>A0AAF0IZD9_9BASI</name>
<dbReference type="InterPro" id="IPR050817">
    <property type="entry name" value="DjlA_DnaK_co-chaperone"/>
</dbReference>
<evidence type="ECO:0000259" key="3">
    <source>
        <dbReference type="PROSITE" id="PS50076"/>
    </source>
</evidence>
<dbReference type="SMART" id="SM00271">
    <property type="entry name" value="DnaJ"/>
    <property type="match status" value="1"/>
</dbReference>
<gene>
    <name evidence="4" type="ORF">MEQU1_002583</name>
</gene>
<accession>A0AAF0IZD9</accession>